<dbReference type="CDD" id="cd04766">
    <property type="entry name" value="HTH_HspR"/>
    <property type="match status" value="1"/>
</dbReference>
<dbReference type="PANTHER" id="PTHR30204">
    <property type="entry name" value="REDOX-CYCLING DRUG-SENSING TRANSCRIPTIONAL ACTIVATOR SOXR"/>
    <property type="match status" value="1"/>
</dbReference>
<dbReference type="GO" id="GO:0003700">
    <property type="term" value="F:DNA-binding transcription factor activity"/>
    <property type="evidence" value="ECO:0007669"/>
    <property type="project" value="InterPro"/>
</dbReference>
<dbReference type="EMBL" id="PDSK01000132">
    <property type="protein sequence ID" value="PIE31695.1"/>
    <property type="molecule type" value="Genomic_DNA"/>
</dbReference>
<dbReference type="SMART" id="SM00422">
    <property type="entry name" value="HTH_MERR"/>
    <property type="match status" value="1"/>
</dbReference>
<keyword evidence="2" id="KW-0175">Coiled coil</keyword>
<organism evidence="4 5">
    <name type="scientific">candidate division KSB3 bacterium</name>
    <dbReference type="NCBI Taxonomy" id="2044937"/>
    <lineage>
        <taxon>Bacteria</taxon>
        <taxon>candidate division KSB3</taxon>
    </lineage>
</organism>
<evidence type="ECO:0000313" key="4">
    <source>
        <dbReference type="EMBL" id="PIE31695.1"/>
    </source>
</evidence>
<dbReference type="AlphaFoldDB" id="A0A2G6K7U4"/>
<sequence length="136" mass="15639">MAHAAGDRGRPLFMISVVAEMLDIHPQTLRLYEREGLVVPQRTGGNTRLYSQEDIDKLRRVLRLTRELGVNLAGVEVILSMREKMEQMQEAMEQLVQYVQQLEHQVQEAQKDTQLSSRNALVKVRKHGIVIKSDTF</sequence>
<feature type="coiled-coil region" evidence="2">
    <location>
        <begin position="78"/>
        <end position="119"/>
    </location>
</feature>
<dbReference type="SUPFAM" id="SSF46955">
    <property type="entry name" value="Putative DNA-binding domain"/>
    <property type="match status" value="1"/>
</dbReference>
<dbReference type="PROSITE" id="PS50937">
    <property type="entry name" value="HTH_MERR_2"/>
    <property type="match status" value="1"/>
</dbReference>
<dbReference type="GO" id="GO:0003677">
    <property type="term" value="F:DNA binding"/>
    <property type="evidence" value="ECO:0007669"/>
    <property type="project" value="UniProtKB-KW"/>
</dbReference>
<dbReference type="InterPro" id="IPR000551">
    <property type="entry name" value="MerR-type_HTH_dom"/>
</dbReference>
<proteinExistence type="predicted"/>
<feature type="domain" description="HTH merR-type" evidence="3">
    <location>
        <begin position="12"/>
        <end position="81"/>
    </location>
</feature>
<dbReference type="Proteomes" id="UP000230821">
    <property type="component" value="Unassembled WGS sequence"/>
</dbReference>
<gene>
    <name evidence="4" type="ORF">CSA56_17515</name>
</gene>
<dbReference type="InterPro" id="IPR047057">
    <property type="entry name" value="MerR_fam"/>
</dbReference>
<dbReference type="PANTHER" id="PTHR30204:SF58">
    <property type="entry name" value="HTH-TYPE TRANSCRIPTIONAL REGULATOR YFMP"/>
    <property type="match status" value="1"/>
</dbReference>
<dbReference type="InterPro" id="IPR009061">
    <property type="entry name" value="DNA-bd_dom_put_sf"/>
</dbReference>
<name>A0A2G6K7U4_9BACT</name>
<evidence type="ECO:0000259" key="3">
    <source>
        <dbReference type="PROSITE" id="PS50937"/>
    </source>
</evidence>
<evidence type="ECO:0000256" key="1">
    <source>
        <dbReference type="ARBA" id="ARBA00023125"/>
    </source>
</evidence>
<accession>A0A2G6K7U4</accession>
<dbReference type="NCBIfam" id="NF047375">
    <property type="entry name" value="HeatShock_HspR"/>
    <property type="match status" value="1"/>
</dbReference>
<evidence type="ECO:0000313" key="5">
    <source>
        <dbReference type="Proteomes" id="UP000230821"/>
    </source>
</evidence>
<dbReference type="Pfam" id="PF13411">
    <property type="entry name" value="MerR_1"/>
    <property type="match status" value="1"/>
</dbReference>
<keyword evidence="1" id="KW-0238">DNA-binding</keyword>
<reference evidence="4 5" key="1">
    <citation type="submission" date="2017-10" db="EMBL/GenBank/DDBJ databases">
        <title>Novel microbial diversity and functional potential in the marine mammal oral microbiome.</title>
        <authorList>
            <person name="Dudek N.K."/>
            <person name="Sun C.L."/>
            <person name="Burstein D."/>
            <person name="Kantor R.S."/>
            <person name="Aliaga Goltsman D.S."/>
            <person name="Bik E.M."/>
            <person name="Thomas B.C."/>
            <person name="Banfield J.F."/>
            <person name="Relman D.A."/>
        </authorList>
    </citation>
    <scope>NUCLEOTIDE SEQUENCE [LARGE SCALE GENOMIC DNA]</scope>
    <source>
        <strain evidence="4">DOLJORAL78_47_16</strain>
    </source>
</reference>
<dbReference type="Gene3D" id="1.10.1660.10">
    <property type="match status" value="1"/>
</dbReference>
<evidence type="ECO:0000256" key="2">
    <source>
        <dbReference type="SAM" id="Coils"/>
    </source>
</evidence>
<comment type="caution">
    <text evidence="4">The sequence shown here is derived from an EMBL/GenBank/DDBJ whole genome shotgun (WGS) entry which is preliminary data.</text>
</comment>
<dbReference type="PROSITE" id="PS00552">
    <property type="entry name" value="HTH_MERR_1"/>
    <property type="match status" value="1"/>
</dbReference>
<protein>
    <submittedName>
        <fullName evidence="4">MerR family transcriptional regulator</fullName>
    </submittedName>
</protein>